<proteinExistence type="predicted"/>
<accession>A0A397IBM6</accession>
<feature type="compositionally biased region" description="Acidic residues" evidence="1">
    <location>
        <begin position="47"/>
        <end position="63"/>
    </location>
</feature>
<sequence length="82" mass="9245">MKVFGTNNLRKYYVYVGDDLSETEMSEEVEKTLPETEANILTALDNGNDDEFSDDNNEDDNNDDGGYCGFSDDDKMQVITTI</sequence>
<dbReference type="Proteomes" id="UP000266861">
    <property type="component" value="Unassembled WGS sequence"/>
</dbReference>
<organism evidence="2 3">
    <name type="scientific">Diversispora epigaea</name>
    <dbReference type="NCBI Taxonomy" id="1348612"/>
    <lineage>
        <taxon>Eukaryota</taxon>
        <taxon>Fungi</taxon>
        <taxon>Fungi incertae sedis</taxon>
        <taxon>Mucoromycota</taxon>
        <taxon>Glomeromycotina</taxon>
        <taxon>Glomeromycetes</taxon>
        <taxon>Diversisporales</taxon>
        <taxon>Diversisporaceae</taxon>
        <taxon>Diversispora</taxon>
    </lineage>
</organism>
<evidence type="ECO:0000313" key="3">
    <source>
        <dbReference type="Proteomes" id="UP000266861"/>
    </source>
</evidence>
<evidence type="ECO:0000256" key="1">
    <source>
        <dbReference type="SAM" id="MobiDB-lite"/>
    </source>
</evidence>
<name>A0A397IBM6_9GLOM</name>
<comment type="caution">
    <text evidence="2">The sequence shown here is derived from an EMBL/GenBank/DDBJ whole genome shotgun (WGS) entry which is preliminary data.</text>
</comment>
<feature type="region of interest" description="Disordered" evidence="1">
    <location>
        <begin position="44"/>
        <end position="73"/>
    </location>
</feature>
<gene>
    <name evidence="2" type="ORF">Glove_274g8</name>
</gene>
<dbReference type="AlphaFoldDB" id="A0A397IBM6"/>
<reference evidence="2 3" key="1">
    <citation type="submission" date="2018-08" db="EMBL/GenBank/DDBJ databases">
        <title>Genome and evolution of the arbuscular mycorrhizal fungus Diversispora epigaea (formerly Glomus versiforme) and its bacterial endosymbionts.</title>
        <authorList>
            <person name="Sun X."/>
            <person name="Fei Z."/>
            <person name="Harrison M."/>
        </authorList>
    </citation>
    <scope>NUCLEOTIDE SEQUENCE [LARGE SCALE GENOMIC DNA]</scope>
    <source>
        <strain evidence="2 3">IT104</strain>
    </source>
</reference>
<dbReference type="EMBL" id="PQFF01000251">
    <property type="protein sequence ID" value="RHZ70230.1"/>
    <property type="molecule type" value="Genomic_DNA"/>
</dbReference>
<protein>
    <submittedName>
        <fullName evidence="2">Uncharacterized protein</fullName>
    </submittedName>
</protein>
<keyword evidence="3" id="KW-1185">Reference proteome</keyword>
<evidence type="ECO:0000313" key="2">
    <source>
        <dbReference type="EMBL" id="RHZ70230.1"/>
    </source>
</evidence>